<evidence type="ECO:0000313" key="2">
    <source>
        <dbReference type="EMBL" id="MDT0492686.1"/>
    </source>
</evidence>
<keyword evidence="3" id="KW-1185">Reference proteome</keyword>
<reference evidence="3" key="1">
    <citation type="submission" date="2023-07" db="EMBL/GenBank/DDBJ databases">
        <title>30 novel species of actinomycetes from the DSMZ collection.</title>
        <authorList>
            <person name="Nouioui I."/>
        </authorList>
    </citation>
    <scope>NUCLEOTIDE SEQUENCE [LARGE SCALE GENOMIC DNA]</scope>
    <source>
        <strain evidence="3">DSM 40932</strain>
    </source>
</reference>
<accession>A0ABU2W497</accession>
<proteinExistence type="predicted"/>
<name>A0ABU2W497_9ACTN</name>
<evidence type="ECO:0000256" key="1">
    <source>
        <dbReference type="SAM" id="MobiDB-lite"/>
    </source>
</evidence>
<sequence>MTIPLSATDVRTCESCWNAPVAATRRTPVGRDLLCAGCTAADYPRRVDLFPPFGIYRLTGRRIEQGRQGSVPPQMSPDPRPATPHPRPTPSPPGTSPV</sequence>
<feature type="compositionally biased region" description="Pro residues" evidence="1">
    <location>
        <begin position="74"/>
        <end position="98"/>
    </location>
</feature>
<feature type="region of interest" description="Disordered" evidence="1">
    <location>
        <begin position="61"/>
        <end position="98"/>
    </location>
</feature>
<dbReference type="RefSeq" id="WP_311602218.1">
    <property type="nucleotide sequence ID" value="NZ_JAVRFG010000024.1"/>
</dbReference>
<evidence type="ECO:0008006" key="4">
    <source>
        <dbReference type="Google" id="ProtNLM"/>
    </source>
</evidence>
<dbReference type="Proteomes" id="UP001180556">
    <property type="component" value="Unassembled WGS sequence"/>
</dbReference>
<evidence type="ECO:0000313" key="3">
    <source>
        <dbReference type="Proteomes" id="UP001180556"/>
    </source>
</evidence>
<protein>
    <recommendedName>
        <fullName evidence="4">GATA-type domain-containing protein</fullName>
    </recommendedName>
</protein>
<dbReference type="EMBL" id="JAVRFG010000024">
    <property type="protein sequence ID" value="MDT0492686.1"/>
    <property type="molecule type" value="Genomic_DNA"/>
</dbReference>
<comment type="caution">
    <text evidence="2">The sequence shown here is derived from an EMBL/GenBank/DDBJ whole genome shotgun (WGS) entry which is preliminary data.</text>
</comment>
<gene>
    <name evidence="2" type="ORF">RM717_19465</name>
</gene>
<organism evidence="2 3">
    <name type="scientific">Streptomyces stephensoniae</name>
    <dbReference type="NCBI Taxonomy" id="3375367"/>
    <lineage>
        <taxon>Bacteria</taxon>
        <taxon>Bacillati</taxon>
        <taxon>Actinomycetota</taxon>
        <taxon>Actinomycetes</taxon>
        <taxon>Kitasatosporales</taxon>
        <taxon>Streptomycetaceae</taxon>
        <taxon>Streptomyces</taxon>
    </lineage>
</organism>